<dbReference type="Proteomes" id="UP000315947">
    <property type="component" value="Chromosome"/>
</dbReference>
<gene>
    <name evidence="2" type="ORF">FM037_24650</name>
</gene>
<accession>A0ABX5X3D0</accession>
<name>A0ABX5X3D0_9GAMM</name>
<protein>
    <submittedName>
        <fullName evidence="2">Uncharacterized protein</fullName>
    </submittedName>
</protein>
<dbReference type="EMBL" id="CP041614">
    <property type="protein sequence ID" value="QDO85865.1"/>
    <property type="molecule type" value="Genomic_DNA"/>
</dbReference>
<evidence type="ECO:0000313" key="2">
    <source>
        <dbReference type="EMBL" id="QDO85865.1"/>
    </source>
</evidence>
<proteinExistence type="predicted"/>
<organism evidence="2 3">
    <name type="scientific">Shewanella psychropiezotolerans</name>
    <dbReference type="NCBI Taxonomy" id="2593655"/>
    <lineage>
        <taxon>Bacteria</taxon>
        <taxon>Pseudomonadati</taxon>
        <taxon>Pseudomonadota</taxon>
        <taxon>Gammaproteobacteria</taxon>
        <taxon>Alteromonadales</taxon>
        <taxon>Shewanellaceae</taxon>
        <taxon>Shewanella</taxon>
    </lineage>
</organism>
<evidence type="ECO:0000256" key="1">
    <source>
        <dbReference type="SAM" id="SignalP"/>
    </source>
</evidence>
<keyword evidence="1" id="KW-0732">Signal</keyword>
<sequence length="113" mass="12207">MMLKGIIFVVFVALSFNVAAVCSATSCSGKGKDVLLSIYPNGSGNVYLQAPADRANLNCVLIEGHYMTLKQSHPLFKEIYSTLLTGIAANKHMTIRIKTGSAGCEVSYVRMFV</sequence>
<feature type="chain" id="PRO_5047034116" evidence="1">
    <location>
        <begin position="21"/>
        <end position="113"/>
    </location>
</feature>
<evidence type="ECO:0000313" key="3">
    <source>
        <dbReference type="Proteomes" id="UP000315947"/>
    </source>
</evidence>
<keyword evidence="3" id="KW-1185">Reference proteome</keyword>
<dbReference type="RefSeq" id="WP_144048177.1">
    <property type="nucleotide sequence ID" value="NZ_CP041614.1"/>
</dbReference>
<dbReference type="PROSITE" id="PS51257">
    <property type="entry name" value="PROKAR_LIPOPROTEIN"/>
    <property type="match status" value="1"/>
</dbReference>
<reference evidence="2 3" key="1">
    <citation type="submission" date="2019-07" db="EMBL/GenBank/DDBJ databases">
        <title>Shewanella sp. YLB-06 whole genomic sequence.</title>
        <authorList>
            <person name="Yu L."/>
        </authorList>
    </citation>
    <scope>NUCLEOTIDE SEQUENCE [LARGE SCALE GENOMIC DNA]</scope>
    <source>
        <strain evidence="2 3">YLB-06</strain>
    </source>
</reference>
<feature type="signal peptide" evidence="1">
    <location>
        <begin position="1"/>
        <end position="20"/>
    </location>
</feature>